<dbReference type="InterPro" id="IPR058604">
    <property type="entry name" value="DUF8167_3rd"/>
</dbReference>
<comment type="caution">
    <text evidence="5">The sequence shown here is derived from an EMBL/GenBank/DDBJ whole genome shotgun (WGS) entry which is preliminary data.</text>
</comment>
<dbReference type="AlphaFoldDB" id="A0A151AFU5"/>
<evidence type="ECO:0000259" key="3">
    <source>
        <dbReference type="Pfam" id="PF26502"/>
    </source>
</evidence>
<sequence length="359" mass="37105">MISLQIQIAIGTAISVAVRVLGLAVLAGAVTGTIAAGYRLYARETMPARLGVLVGLSAVAVWLNTVVALSQYVAPGTDPLALPVVLRNVLAFAASAGAADVGRRVGDRLAANSSVLTGARSVEGEVSPLVKAVGRVITVTLPATIGDVSGYEPVPEGTKEELAGATFVFPRGLTVAELRDRLETRLADDHGIGHVDCEIGTDGTVRNLSVGLRASGLGPRLAPDTSAVAIRADPAPGASPGDTVQLWHAGERVSTGELRDSTEEIATLALESGETPLESGEYRLVTLGVGTGAERSVRTLFRSVAREREVDASLAGTCVADWDGVVLAIEGARFEALPDSDRRLEKGEVVYALDQAATV</sequence>
<dbReference type="InterPro" id="IPR058480">
    <property type="entry name" value="DUF8167_N"/>
</dbReference>
<evidence type="ECO:0000313" key="6">
    <source>
        <dbReference type="Proteomes" id="UP000075321"/>
    </source>
</evidence>
<evidence type="ECO:0000259" key="4">
    <source>
        <dbReference type="Pfam" id="PF26503"/>
    </source>
</evidence>
<keyword evidence="1" id="KW-0472">Membrane</keyword>
<name>A0A151AFU5_9EURY</name>
<dbReference type="EMBL" id="LTAZ01000004">
    <property type="protein sequence ID" value="KYH26483.1"/>
    <property type="molecule type" value="Genomic_DNA"/>
</dbReference>
<protein>
    <recommendedName>
        <fullName evidence="7">RCK C-terminal domain-containing protein</fullName>
    </recommendedName>
</protein>
<accession>A0A151AFU5</accession>
<dbReference type="Proteomes" id="UP000075321">
    <property type="component" value="Unassembled WGS sequence"/>
</dbReference>
<dbReference type="OrthoDB" id="205214at2157"/>
<feature type="domain" description="DUF8167" evidence="4">
    <location>
        <begin position="227"/>
        <end position="290"/>
    </location>
</feature>
<dbReference type="RefSeq" id="WP_066381234.1">
    <property type="nucleotide sequence ID" value="NZ_LTAZ01000004.1"/>
</dbReference>
<keyword evidence="1" id="KW-0812">Transmembrane</keyword>
<organism evidence="5 6">
    <name type="scientific">Halalkalicoccus paucihalophilus</name>
    <dbReference type="NCBI Taxonomy" id="1008153"/>
    <lineage>
        <taxon>Archaea</taxon>
        <taxon>Methanobacteriati</taxon>
        <taxon>Methanobacteriota</taxon>
        <taxon>Stenosarchaea group</taxon>
        <taxon>Halobacteria</taxon>
        <taxon>Halobacteriales</taxon>
        <taxon>Halococcaceae</taxon>
        <taxon>Halalkalicoccus</taxon>
    </lineage>
</organism>
<dbReference type="InterPro" id="IPR058603">
    <property type="entry name" value="DUF8167_2nd"/>
</dbReference>
<dbReference type="Pfam" id="PF26502">
    <property type="entry name" value="DUF8167_2nd"/>
    <property type="match status" value="1"/>
</dbReference>
<evidence type="ECO:0000256" key="1">
    <source>
        <dbReference type="SAM" id="Phobius"/>
    </source>
</evidence>
<dbReference type="PATRIC" id="fig|1008153.3.peg.1601"/>
<reference evidence="5 6" key="1">
    <citation type="submission" date="2016-02" db="EMBL/GenBank/DDBJ databases">
        <title>Genome sequence of Halalkalicoccus paucihalophilus DSM 24557.</title>
        <authorList>
            <person name="Poehlein A."/>
            <person name="Daniel R."/>
        </authorList>
    </citation>
    <scope>NUCLEOTIDE SEQUENCE [LARGE SCALE GENOMIC DNA]</scope>
    <source>
        <strain evidence="5 6">DSM 24557</strain>
    </source>
</reference>
<gene>
    <name evidence="5" type="ORF">HAPAU_15810</name>
</gene>
<feature type="transmembrane region" description="Helical" evidence="1">
    <location>
        <begin position="6"/>
        <end position="38"/>
    </location>
</feature>
<keyword evidence="6" id="KW-1185">Reference proteome</keyword>
<keyword evidence="1" id="KW-1133">Transmembrane helix</keyword>
<feature type="domain" description="DUF8167" evidence="3">
    <location>
        <begin position="137"/>
        <end position="211"/>
    </location>
</feature>
<evidence type="ECO:0000313" key="5">
    <source>
        <dbReference type="EMBL" id="KYH26483.1"/>
    </source>
</evidence>
<dbReference type="Pfam" id="PF26503">
    <property type="entry name" value="DUF8167_3rd"/>
    <property type="match status" value="1"/>
</dbReference>
<evidence type="ECO:0008006" key="7">
    <source>
        <dbReference type="Google" id="ProtNLM"/>
    </source>
</evidence>
<feature type="domain" description="DUF8167" evidence="2">
    <location>
        <begin position="13"/>
        <end position="110"/>
    </location>
</feature>
<feature type="transmembrane region" description="Helical" evidence="1">
    <location>
        <begin position="50"/>
        <end position="74"/>
    </location>
</feature>
<evidence type="ECO:0000259" key="2">
    <source>
        <dbReference type="Pfam" id="PF26501"/>
    </source>
</evidence>
<proteinExistence type="predicted"/>
<dbReference type="Pfam" id="PF26501">
    <property type="entry name" value="DUF8167"/>
    <property type="match status" value="1"/>
</dbReference>